<dbReference type="AlphaFoldDB" id="A0A077EG03"/>
<dbReference type="GeneID" id="56683929"/>
<feature type="transmembrane region" description="Helical" evidence="1">
    <location>
        <begin position="21"/>
        <end position="43"/>
    </location>
</feature>
<evidence type="ECO:0000313" key="3">
    <source>
        <dbReference type="Proteomes" id="UP000028933"/>
    </source>
</evidence>
<keyword evidence="1" id="KW-0472">Membrane</keyword>
<sequence length="133" mass="14644">MKKYFSEHYWADQDIQLLVGKILRMGVTIASITVLAGGIMYLINHGGEALPDYRHFVGESGSNTTLRGIVSGAFHLQAAQLIQLGVVFLVATPVFRVFFSLIGFTMEKDKLYIVITLIVLGVIFFSIFSGVKG</sequence>
<feature type="transmembrane region" description="Helical" evidence="1">
    <location>
        <begin position="111"/>
        <end position="131"/>
    </location>
</feature>
<keyword evidence="1" id="KW-1133">Transmembrane helix</keyword>
<evidence type="ECO:0000313" key="2">
    <source>
        <dbReference type="EMBL" id="AIL46566.1"/>
    </source>
</evidence>
<dbReference type="KEGG" id="eao:BD94_2791"/>
<name>A0A077EG03_9FLAO</name>
<accession>A0A077EG03</accession>
<dbReference type="Proteomes" id="UP000028933">
    <property type="component" value="Chromosome"/>
</dbReference>
<evidence type="ECO:0000256" key="1">
    <source>
        <dbReference type="SAM" id="Phobius"/>
    </source>
</evidence>
<dbReference type="eggNOG" id="COG4272">
    <property type="taxonomic scope" value="Bacteria"/>
</dbReference>
<dbReference type="RefSeq" id="WP_009091702.1">
    <property type="nucleotide sequence ID" value="NZ_CP007547.1"/>
</dbReference>
<protein>
    <recommendedName>
        <fullName evidence="4">DUF1634 domain-containing protein</fullName>
    </recommendedName>
</protein>
<feature type="transmembrane region" description="Helical" evidence="1">
    <location>
        <begin position="81"/>
        <end position="99"/>
    </location>
</feature>
<reference evidence="2" key="1">
    <citation type="journal article" date="2013" name="Lancet">
        <title>First case of E anophelis outbreak in an intensive-care unit.</title>
        <authorList>
            <person name="Teo J."/>
            <person name="Tan S.Y."/>
            <person name="Tay M."/>
            <person name="Ding Y."/>
            <person name="Kjelleberg S."/>
            <person name="Givskov M."/>
            <person name="Lin R.T."/>
            <person name="Yang L."/>
        </authorList>
    </citation>
    <scope>NUCLEOTIDE SEQUENCE [LARGE SCALE GENOMIC DNA]</scope>
    <source>
        <strain evidence="2">NUHP1</strain>
    </source>
</reference>
<dbReference type="HOGENOM" id="CLU_140339_0_0_10"/>
<keyword evidence="1" id="KW-0812">Transmembrane</keyword>
<gene>
    <name evidence="2" type="ORF">BD94_2791</name>
</gene>
<dbReference type="EMBL" id="CP007547">
    <property type="protein sequence ID" value="AIL46566.1"/>
    <property type="molecule type" value="Genomic_DNA"/>
</dbReference>
<proteinExistence type="predicted"/>
<dbReference type="STRING" id="1338011.BD94_2791"/>
<dbReference type="Pfam" id="PF07843">
    <property type="entry name" value="DUF1634"/>
    <property type="match status" value="1"/>
</dbReference>
<evidence type="ECO:0008006" key="4">
    <source>
        <dbReference type="Google" id="ProtNLM"/>
    </source>
</evidence>
<reference evidence="2" key="2">
    <citation type="journal article" date="2015" name="Genome Biol. Evol.">
        <title>Complete Genome Sequence and Transcriptomic Analysis of the Novel Pathogen Elizabethkingia anophelis in Response to Oxidative Stress.</title>
        <authorList>
            <person name="Li Y."/>
            <person name="Liu Y."/>
            <person name="Chew S.C."/>
            <person name="Tay M."/>
            <person name="Salido M.M."/>
            <person name="Teo J."/>
            <person name="Lauro F.M."/>
            <person name="Givskov M."/>
            <person name="Yang L."/>
        </authorList>
    </citation>
    <scope>NUCLEOTIDE SEQUENCE</scope>
    <source>
        <strain evidence="2">NUHP1</strain>
    </source>
</reference>
<dbReference type="InterPro" id="IPR012861">
    <property type="entry name" value="DUF1634"/>
</dbReference>
<organism evidence="2 3">
    <name type="scientific">Elizabethkingia anophelis NUHP1</name>
    <dbReference type="NCBI Taxonomy" id="1338011"/>
    <lineage>
        <taxon>Bacteria</taxon>
        <taxon>Pseudomonadati</taxon>
        <taxon>Bacteroidota</taxon>
        <taxon>Flavobacteriia</taxon>
        <taxon>Flavobacteriales</taxon>
        <taxon>Weeksellaceae</taxon>
        <taxon>Elizabethkingia</taxon>
    </lineage>
</organism>